<evidence type="ECO:0000313" key="3">
    <source>
        <dbReference type="EMBL" id="MFG6111781.1"/>
    </source>
</evidence>
<dbReference type="RefSeq" id="WP_394164912.1">
    <property type="nucleotide sequence ID" value="NZ_JBHGCJ010000028.1"/>
</dbReference>
<sequence length="250" mass="27712">MSDTLRAQQWALTAHLRDPQHQPAPAGLDETRLQVYRDLLFNTLQALLAGSFPVLLQVLDDDEWAALCRRYFVTYRCASPLFTEVAAEFVAWLQAVDDLPRPFLAELAHYEWVEQALQGLDASPLPAPEPGMDPWSTRLRRASLAWPLAYRWPVPQLGRACQPALAPVQPTFLLARRAPDGTVVFSQLSALAWQLLEQMDTAPPRSGAEHLQQLADQHGLTLQDLEPDGRVLLAQLLAAGVIGAEQPVAC</sequence>
<comment type="caution">
    <text evidence="3">The sequence shown here is derived from an EMBL/GenBank/DDBJ whole genome shotgun (WGS) entry which is preliminary data.</text>
</comment>
<proteinExistence type="predicted"/>
<dbReference type="Proteomes" id="UP001605261">
    <property type="component" value="Unassembled WGS sequence"/>
</dbReference>
<evidence type="ECO:0000259" key="1">
    <source>
        <dbReference type="Pfam" id="PF09836"/>
    </source>
</evidence>
<dbReference type="InterPro" id="IPR044922">
    <property type="entry name" value="DUF2063_N_sf"/>
</dbReference>
<dbReference type="Gene3D" id="1.10.150.690">
    <property type="entry name" value="DUF2063"/>
    <property type="match status" value="1"/>
</dbReference>
<dbReference type="Pfam" id="PF09836">
    <property type="entry name" value="DUF2063"/>
    <property type="match status" value="1"/>
</dbReference>
<keyword evidence="4" id="KW-1185">Reference proteome</keyword>
<dbReference type="Gene3D" id="3.90.930.50">
    <property type="match status" value="1"/>
</dbReference>
<dbReference type="EMBL" id="JBHGCJ010000028">
    <property type="protein sequence ID" value="MFG6111781.1"/>
    <property type="molecule type" value="Genomic_DNA"/>
</dbReference>
<evidence type="ECO:0000259" key="2">
    <source>
        <dbReference type="Pfam" id="PF22106"/>
    </source>
</evidence>
<feature type="domain" description="Putative DNA-binding" evidence="1">
    <location>
        <begin position="8"/>
        <end position="93"/>
    </location>
</feature>
<reference evidence="3 4" key="1">
    <citation type="submission" date="2024-09" db="EMBL/GenBank/DDBJ databases">
        <authorList>
            <consortium name="All-Russian atlas of soil microorganisms"/>
            <consortium name="as a basis for the search for new antimicrobial producers and enzymes with unique properties"/>
            <person name="Sokolova E.A."/>
            <person name="Voronina E.N."/>
        </authorList>
    </citation>
    <scope>NUCLEOTIDE SEQUENCE [LARGE SCALE GENOMIC DNA]</scope>
    <source>
        <strain evidence="3 4">AF-22b-331.1</strain>
    </source>
</reference>
<name>A0ABW7D3I2_9GAMM</name>
<dbReference type="InterPro" id="IPR018640">
    <property type="entry name" value="DUF2063"/>
</dbReference>
<accession>A0ABW7D3I2</accession>
<gene>
    <name evidence="3" type="ORF">ACEU0G_002124</name>
</gene>
<evidence type="ECO:0000313" key="4">
    <source>
        <dbReference type="Proteomes" id="UP001605261"/>
    </source>
</evidence>
<protein>
    <submittedName>
        <fullName evidence="3">DUF2063 domain-containing protein</fullName>
    </submittedName>
</protein>
<dbReference type="Pfam" id="PF22106">
    <property type="entry name" value="NGO1945_C"/>
    <property type="match status" value="1"/>
</dbReference>
<feature type="domain" description="NGO1945-like C-terminal" evidence="2">
    <location>
        <begin position="143"/>
        <end position="237"/>
    </location>
</feature>
<dbReference type="InterPro" id="IPR054098">
    <property type="entry name" value="NGO1945-like_C"/>
</dbReference>
<organism evidence="3 4">
    <name type="scientific">Stenotrophomonas nematodicola</name>
    <dbReference type="NCBI Taxonomy" id="2656746"/>
    <lineage>
        <taxon>Bacteria</taxon>
        <taxon>Pseudomonadati</taxon>
        <taxon>Pseudomonadota</taxon>
        <taxon>Gammaproteobacteria</taxon>
        <taxon>Lysobacterales</taxon>
        <taxon>Lysobacteraceae</taxon>
        <taxon>Stenotrophomonas</taxon>
    </lineage>
</organism>